<dbReference type="EMBL" id="JBCLSH010000015">
    <property type="protein sequence ID" value="MEY8443717.1"/>
    <property type="molecule type" value="Genomic_DNA"/>
</dbReference>
<gene>
    <name evidence="2" type="ORF">AALA52_05610</name>
</gene>
<sequence>MSKRYTDNEHVQIAKKEYDKLSINNPVTINNGQTIGYVSEVINNQKTGEQTYIITDGNPKTQKPEDVKNVIFLNQGSTGIDKTLQNPGEVKRDWWDNNKQILGNVMESFKHPQAVLPPTRQMKSTAQTLNRAMDKYPNAMFDAYGHSQASSNIQYALGALDSQEKVERIHGAFVYQGPNAYSMMSLGQRERIAQLKERIFNFVDEKDVVPIGYRLLGVHVNPFHVGTLIFVDSSEVDIIDQHMWGGYRFSKGEVKVTKESLEQFRKLKQAYIEYQMSSRLRTLEQLRKKFVASGSGLSSNEKIYLDSTQALSIVSIASIDFDVSMMDLLKLYQDGIKEQEKLWEKTVREARGLGDSLEEWEVYEALKEVGFTHEAIVAFPTQLYQHKIRQVKQMSEKFKSLEREIKAKISELVSRDQELAQQLKSS</sequence>
<accession>A0ABV4D2E3</accession>
<evidence type="ECO:0000256" key="1">
    <source>
        <dbReference type="SAM" id="Coils"/>
    </source>
</evidence>
<dbReference type="RefSeq" id="WP_369948320.1">
    <property type="nucleotide sequence ID" value="NZ_JBCLSH010000015.1"/>
</dbReference>
<reference evidence="2 3" key="1">
    <citation type="submission" date="2024-03" db="EMBL/GenBank/DDBJ databases">
        <title>Mouse gut bacterial collection (mGBC) of GemPharmatech.</title>
        <authorList>
            <person name="He Y."/>
            <person name="Dong L."/>
            <person name="Wu D."/>
            <person name="Gao X."/>
            <person name="Lin Z."/>
        </authorList>
    </citation>
    <scope>NUCLEOTIDE SEQUENCE [LARGE SCALE GENOMIC DNA]</scope>
    <source>
        <strain evidence="2 3">61-15</strain>
    </source>
</reference>
<organism evidence="2 3">
    <name type="scientific">Lactococcus ileimucosae</name>
    <dbReference type="NCBI Taxonomy" id="2941329"/>
    <lineage>
        <taxon>Bacteria</taxon>
        <taxon>Bacillati</taxon>
        <taxon>Bacillota</taxon>
        <taxon>Bacilli</taxon>
        <taxon>Lactobacillales</taxon>
        <taxon>Streptococcaceae</taxon>
        <taxon>Lactococcus</taxon>
    </lineage>
</organism>
<keyword evidence="1" id="KW-0175">Coiled coil</keyword>
<proteinExistence type="predicted"/>
<protein>
    <submittedName>
        <fullName evidence="2">Uncharacterized protein</fullName>
    </submittedName>
</protein>
<feature type="coiled-coil region" evidence="1">
    <location>
        <begin position="384"/>
        <end position="411"/>
    </location>
</feature>
<dbReference type="Proteomes" id="UP001565283">
    <property type="component" value="Unassembled WGS sequence"/>
</dbReference>
<comment type="caution">
    <text evidence="2">The sequence shown here is derived from an EMBL/GenBank/DDBJ whole genome shotgun (WGS) entry which is preliminary data.</text>
</comment>
<keyword evidence="3" id="KW-1185">Reference proteome</keyword>
<evidence type="ECO:0000313" key="2">
    <source>
        <dbReference type="EMBL" id="MEY8443717.1"/>
    </source>
</evidence>
<dbReference type="InterPro" id="IPR029058">
    <property type="entry name" value="AB_hydrolase_fold"/>
</dbReference>
<name>A0ABV4D2E3_9LACT</name>
<dbReference type="SUPFAM" id="SSF53474">
    <property type="entry name" value="alpha/beta-Hydrolases"/>
    <property type="match status" value="1"/>
</dbReference>
<evidence type="ECO:0000313" key="3">
    <source>
        <dbReference type="Proteomes" id="UP001565283"/>
    </source>
</evidence>